<evidence type="ECO:0000313" key="1">
    <source>
        <dbReference type="EMBL" id="DAE32751.1"/>
    </source>
</evidence>
<sequence length="40" mass="4508">MQSKIPLTVPFITSVVSDHNLNDTLTDPLFKFFHICAVCD</sequence>
<organism evidence="1">
    <name type="scientific">virus sp. ctFlR8</name>
    <dbReference type="NCBI Taxonomy" id="2825811"/>
    <lineage>
        <taxon>Viruses</taxon>
    </lineage>
</organism>
<dbReference type="EMBL" id="BK059128">
    <property type="protein sequence ID" value="DAE32751.1"/>
    <property type="molecule type" value="Genomic_DNA"/>
</dbReference>
<accession>A0A8S5RN22</accession>
<reference evidence="1" key="1">
    <citation type="journal article" date="2021" name="Proc. Natl. Acad. Sci. U.S.A.">
        <title>A Catalog of Tens of Thousands of Viruses from Human Metagenomes Reveals Hidden Associations with Chronic Diseases.</title>
        <authorList>
            <person name="Tisza M.J."/>
            <person name="Buck C.B."/>
        </authorList>
    </citation>
    <scope>NUCLEOTIDE SEQUENCE</scope>
    <source>
        <strain evidence="1">CtFlR8</strain>
    </source>
</reference>
<name>A0A8S5RN22_9VIRU</name>
<proteinExistence type="predicted"/>
<protein>
    <submittedName>
        <fullName evidence="1">Uncharacterized protein</fullName>
    </submittedName>
</protein>